<evidence type="ECO:0000313" key="6">
    <source>
        <dbReference type="Proteomes" id="UP000059419"/>
    </source>
</evidence>
<dbReference type="KEGG" id="ege:EM595_2054"/>
<dbReference type="STRING" id="1619313.EM595_2054"/>
<dbReference type="GO" id="GO:0052911">
    <property type="term" value="F:23S rRNA (guanine(745)-N(1))-methyltransferase activity"/>
    <property type="evidence" value="ECO:0007669"/>
    <property type="project" value="UniProtKB-EC"/>
</dbReference>
<protein>
    <submittedName>
        <fullName evidence="5">23S rRNA (Guanine(745)-N(1))-methyltransferase</fullName>
        <ecNumber evidence="5">2.1.1.187</ecNumber>
    </submittedName>
</protein>
<feature type="binding site" evidence="1">
    <location>
        <position position="21"/>
    </location>
    <ligand>
        <name>Zn(2+)</name>
        <dbReference type="ChEBI" id="CHEBI:29105"/>
    </ligand>
</feature>
<dbReference type="EC" id="2.1.1.187" evidence="5"/>
<dbReference type="InterPro" id="IPR048647">
    <property type="entry name" value="RlmA_N"/>
</dbReference>
<dbReference type="GO" id="GO:0046872">
    <property type="term" value="F:metal ion binding"/>
    <property type="evidence" value="ECO:0007669"/>
    <property type="project" value="UniProtKB-KW"/>
</dbReference>
<name>A0A0U5L546_9GAMM</name>
<evidence type="ECO:0000259" key="4">
    <source>
        <dbReference type="Pfam" id="PF21302"/>
    </source>
</evidence>
<dbReference type="SUPFAM" id="SSF53335">
    <property type="entry name" value="S-adenosyl-L-methionine-dependent methyltransferases"/>
    <property type="match status" value="1"/>
</dbReference>
<dbReference type="Pfam" id="PF21302">
    <property type="entry name" value="Zn_ribbon_RlmA"/>
    <property type="match status" value="1"/>
</dbReference>
<accession>A0A0U5L546</accession>
<feature type="binding site" evidence="1">
    <location>
        <position position="25"/>
    </location>
    <ligand>
        <name>Zn(2+)</name>
        <dbReference type="ChEBI" id="CHEBI:29105"/>
    </ligand>
</feature>
<dbReference type="NCBIfam" id="NF008300">
    <property type="entry name" value="PRK11088.1"/>
    <property type="match status" value="1"/>
</dbReference>
<feature type="binding site" evidence="2">
    <location>
        <begin position="96"/>
        <end position="97"/>
    </location>
    <ligand>
        <name>S-adenosyl-L-methionine</name>
        <dbReference type="ChEBI" id="CHEBI:59789"/>
    </ligand>
</feature>
<gene>
    <name evidence="5" type="primary">rlmA</name>
    <name evidence="5" type="ORF">EM595_2054</name>
</gene>
<evidence type="ECO:0000256" key="1">
    <source>
        <dbReference type="PIRSR" id="PIRSR018249-1"/>
    </source>
</evidence>
<dbReference type="RefSeq" id="WP_067431231.1">
    <property type="nucleotide sequence ID" value="NZ_JACSXD010000003.1"/>
</dbReference>
<dbReference type="Gene3D" id="3.40.50.150">
    <property type="entry name" value="Vaccinia Virus protein VP39"/>
    <property type="match status" value="1"/>
</dbReference>
<keyword evidence="5" id="KW-0808">Transferase</keyword>
<dbReference type="EMBL" id="LN907827">
    <property type="protein sequence ID" value="CUU24288.1"/>
    <property type="molecule type" value="Genomic_DNA"/>
</dbReference>
<dbReference type="PANTHER" id="PTHR43460">
    <property type="entry name" value="METHYLTRANSFERASE"/>
    <property type="match status" value="1"/>
</dbReference>
<keyword evidence="5" id="KW-0489">Methyltransferase</keyword>
<evidence type="ECO:0000259" key="3">
    <source>
        <dbReference type="Pfam" id="PF13847"/>
    </source>
</evidence>
<dbReference type="InterPro" id="IPR016718">
    <property type="entry name" value="rRNA_m1G-MeTrfase_A_prd"/>
</dbReference>
<feature type="binding site" evidence="1">
    <location>
        <position position="8"/>
    </location>
    <ligand>
        <name>Zn(2+)</name>
        <dbReference type="ChEBI" id="CHEBI:29105"/>
    </ligand>
</feature>
<feature type="domain" description="Methyltransferase" evidence="3">
    <location>
        <begin position="85"/>
        <end position="192"/>
    </location>
</feature>
<dbReference type="AlphaFoldDB" id="A0A0U5L546"/>
<feature type="binding site" evidence="2">
    <location>
        <position position="186"/>
    </location>
    <ligand>
        <name>S-adenosyl-L-methionine</name>
        <dbReference type="ChEBI" id="CHEBI:59789"/>
    </ligand>
</feature>
<keyword evidence="1" id="KW-0862">Zinc</keyword>
<proteinExistence type="predicted"/>
<keyword evidence="1" id="KW-0479">Metal-binding</keyword>
<organism evidence="5 6">
    <name type="scientific">Duffyella gerundensis</name>
    <dbReference type="NCBI Taxonomy" id="1619313"/>
    <lineage>
        <taxon>Bacteria</taxon>
        <taxon>Pseudomonadati</taxon>
        <taxon>Pseudomonadota</taxon>
        <taxon>Gammaproteobacteria</taxon>
        <taxon>Enterobacterales</taxon>
        <taxon>Erwiniaceae</taxon>
        <taxon>Duffyella</taxon>
    </lineage>
</organism>
<keyword evidence="6" id="KW-1185">Reference proteome</keyword>
<feature type="binding site" evidence="2">
    <location>
        <position position="67"/>
    </location>
    <ligand>
        <name>S-adenosyl-L-methionine</name>
        <dbReference type="ChEBI" id="CHEBI:59789"/>
    </ligand>
</feature>
<dbReference type="PANTHER" id="PTHR43460:SF1">
    <property type="entry name" value="METHYLTRANSFERASE TYPE 11 DOMAIN-CONTAINING PROTEIN"/>
    <property type="match status" value="1"/>
</dbReference>
<keyword evidence="2" id="KW-0949">S-adenosyl-L-methionine</keyword>
<dbReference type="FunFam" id="3.40.50.150:FF:000163">
    <property type="entry name" value="23S rRNA methyltransferase A"/>
    <property type="match status" value="1"/>
</dbReference>
<dbReference type="InterPro" id="IPR052939">
    <property type="entry name" value="23S_rRNA_MeTrnsfrase_RlmA"/>
</dbReference>
<feature type="domain" description="23S rRNA (guanine(745)-N(1))-methyltransferase N-terminal" evidence="4">
    <location>
        <begin position="4"/>
        <end position="46"/>
    </location>
</feature>
<sequence>MIWNCPLCQQPLTPANNGLRCASQHHFDRAKEGYINLLPVQHKRSKQPGDSAEMMQARRDFLDAGFYQPLQQAVTTLLSNNLPQQKLTILDIGCGEGYYTAAIAKRFADREQREVIGLDVAKVAIRAAAKRYADVAFCVASSHRLPFADASLDAVVRIYAPCKASELTRVLKPGGIMLTVTPGPRHLIQFKSLIYSEVQLHAAEAELLPGMTLQQESQLAYEMRLDGKSATTLLQMTPFAWRAKPAVWEHLAEQGEFSCETDFMLRLWRRD</sequence>
<dbReference type="PIRSF" id="PIRSF018249">
    <property type="entry name" value="MyrA_prd"/>
    <property type="match status" value="1"/>
</dbReference>
<dbReference type="InterPro" id="IPR025714">
    <property type="entry name" value="Methyltranfer_dom"/>
</dbReference>
<dbReference type="Pfam" id="PF13847">
    <property type="entry name" value="Methyltransf_31"/>
    <property type="match status" value="1"/>
</dbReference>
<feature type="binding site" evidence="1">
    <location>
        <position position="5"/>
    </location>
    <ligand>
        <name>Zn(2+)</name>
        <dbReference type="ChEBI" id="CHEBI:29105"/>
    </ligand>
</feature>
<dbReference type="OrthoDB" id="108476at2"/>
<dbReference type="CDD" id="cd02440">
    <property type="entry name" value="AdoMet_MTases"/>
    <property type="match status" value="1"/>
</dbReference>
<dbReference type="PATRIC" id="fig|1619313.3.peg.2126"/>
<evidence type="ECO:0000256" key="2">
    <source>
        <dbReference type="PIRSR" id="PIRSR018249-2"/>
    </source>
</evidence>
<reference evidence="6" key="1">
    <citation type="submission" date="2015-11" db="EMBL/GenBank/DDBJ databases">
        <authorList>
            <person name="Blom J."/>
        </authorList>
    </citation>
    <scope>NUCLEOTIDE SEQUENCE [LARGE SCALE GENOMIC DNA]</scope>
</reference>
<dbReference type="Proteomes" id="UP000059419">
    <property type="component" value="Chromosome 1"/>
</dbReference>
<evidence type="ECO:0000313" key="5">
    <source>
        <dbReference type="EMBL" id="CUU24288.1"/>
    </source>
</evidence>
<dbReference type="InterPro" id="IPR029063">
    <property type="entry name" value="SAM-dependent_MTases_sf"/>
</dbReference>